<evidence type="ECO:0000256" key="2">
    <source>
        <dbReference type="ARBA" id="ARBA00012639"/>
    </source>
</evidence>
<proteinExistence type="predicted"/>
<evidence type="ECO:0000256" key="8">
    <source>
        <dbReference type="ARBA" id="ARBA00022842"/>
    </source>
</evidence>
<gene>
    <name evidence="14" type="ORF">CAMP_LOCUS18903</name>
</gene>
<evidence type="ECO:0000313" key="14">
    <source>
        <dbReference type="EMBL" id="CAI5456266.1"/>
    </source>
</evidence>
<dbReference type="GO" id="GO:0006633">
    <property type="term" value="P:fatty acid biosynthetic process"/>
    <property type="evidence" value="ECO:0007669"/>
    <property type="project" value="TreeGrafter"/>
</dbReference>
<dbReference type="EMBL" id="CANHGI010000006">
    <property type="protein sequence ID" value="CAI5456266.1"/>
    <property type="molecule type" value="Genomic_DNA"/>
</dbReference>
<dbReference type="InterPro" id="IPR002020">
    <property type="entry name" value="Citrate_synthase"/>
</dbReference>
<dbReference type="InterPro" id="IPR005811">
    <property type="entry name" value="SUCC_ACL_C"/>
</dbReference>
<evidence type="ECO:0000256" key="7">
    <source>
        <dbReference type="ARBA" id="ARBA00022840"/>
    </source>
</evidence>
<evidence type="ECO:0000256" key="3">
    <source>
        <dbReference type="ARBA" id="ARBA00022490"/>
    </source>
</evidence>
<evidence type="ECO:0000256" key="10">
    <source>
        <dbReference type="SAM" id="MobiDB-lite"/>
    </source>
</evidence>
<dbReference type="InterPro" id="IPR036291">
    <property type="entry name" value="NAD(P)-bd_dom_sf"/>
</dbReference>
<reference evidence="14" key="1">
    <citation type="submission" date="2022-11" db="EMBL/GenBank/DDBJ databases">
        <authorList>
            <person name="Kikuchi T."/>
        </authorList>
    </citation>
    <scope>NUCLEOTIDE SEQUENCE</scope>
    <source>
        <strain evidence="14">PS1010</strain>
    </source>
</reference>
<evidence type="ECO:0000259" key="12">
    <source>
        <dbReference type="Pfam" id="PF16114"/>
    </source>
</evidence>
<dbReference type="InterPro" id="IPR016102">
    <property type="entry name" value="Succinyl-CoA_synth-like"/>
</dbReference>
<dbReference type="InterPro" id="IPR032263">
    <property type="entry name" value="Citrate-bd"/>
</dbReference>
<dbReference type="PANTHER" id="PTHR23118:SF42">
    <property type="entry name" value="ATP-CITRATE SYNTHASE"/>
    <property type="match status" value="1"/>
</dbReference>
<dbReference type="Pfam" id="PF24948">
    <property type="entry name" value="Citrate_synth_N"/>
    <property type="match status" value="1"/>
</dbReference>
<keyword evidence="7" id="KW-0067">ATP-binding</keyword>
<dbReference type="PANTHER" id="PTHR23118">
    <property type="entry name" value="ATP-CITRATE SYNTHASE"/>
    <property type="match status" value="1"/>
</dbReference>
<accession>A0A9P1N9Q9</accession>
<dbReference type="GO" id="GO:0005829">
    <property type="term" value="C:cytosol"/>
    <property type="evidence" value="ECO:0007669"/>
    <property type="project" value="TreeGrafter"/>
</dbReference>
<dbReference type="Pfam" id="PF16114">
    <property type="entry name" value="Citrate_bind"/>
    <property type="match status" value="1"/>
</dbReference>
<evidence type="ECO:0000256" key="4">
    <source>
        <dbReference type="ARBA" id="ARBA00022516"/>
    </source>
</evidence>
<feature type="domain" description="ATP-citrate synthase ATP-grasp" evidence="13">
    <location>
        <begin position="2"/>
        <end position="234"/>
    </location>
</feature>
<dbReference type="GO" id="GO:0005524">
    <property type="term" value="F:ATP binding"/>
    <property type="evidence" value="ECO:0007669"/>
    <property type="project" value="UniProtKB-KW"/>
</dbReference>
<dbReference type="InterPro" id="IPR036969">
    <property type="entry name" value="Citrate_synthase_sf"/>
</dbReference>
<dbReference type="EC" id="2.3.3.8" evidence="2"/>
<evidence type="ECO:0000259" key="11">
    <source>
        <dbReference type="Pfam" id="PF00549"/>
    </source>
</evidence>
<dbReference type="Gene3D" id="3.30.470.110">
    <property type="match status" value="1"/>
</dbReference>
<feature type="domain" description="ATP-citrate synthase citrate-binding" evidence="12">
    <location>
        <begin position="255"/>
        <end position="429"/>
    </location>
</feature>
<evidence type="ECO:0000259" key="13">
    <source>
        <dbReference type="Pfam" id="PF24948"/>
    </source>
</evidence>
<keyword evidence="4" id="KW-0444">Lipid biosynthesis</keyword>
<keyword evidence="3" id="KW-0963">Cytoplasm</keyword>
<evidence type="ECO:0000256" key="6">
    <source>
        <dbReference type="ARBA" id="ARBA00022741"/>
    </source>
</evidence>
<keyword evidence="6" id="KW-0547">Nucleotide-binding</keyword>
<protein>
    <recommendedName>
        <fullName evidence="2">ATP citrate synthase</fullName>
        <ecNumber evidence="2">2.3.3.8</ecNumber>
    </recommendedName>
</protein>
<evidence type="ECO:0000256" key="9">
    <source>
        <dbReference type="ARBA" id="ARBA00023098"/>
    </source>
</evidence>
<dbReference type="GO" id="GO:0003878">
    <property type="term" value="F:ATP citrate synthase activity"/>
    <property type="evidence" value="ECO:0007669"/>
    <property type="project" value="UniProtKB-EC"/>
</dbReference>
<dbReference type="Gene3D" id="3.40.50.720">
    <property type="entry name" value="NAD(P)-binding Rossmann-like Domain"/>
    <property type="match status" value="1"/>
</dbReference>
<dbReference type="SUPFAM" id="SSF52210">
    <property type="entry name" value="Succinyl-CoA synthetase domains"/>
    <property type="match status" value="1"/>
</dbReference>
<dbReference type="OrthoDB" id="3261737at2759"/>
<dbReference type="InterPro" id="IPR033847">
    <property type="entry name" value="Citrt_syn/SCS-alpha_CS"/>
</dbReference>
<comment type="subcellular location">
    <subcellularLocation>
        <location evidence="1">Cytoplasm</location>
    </subcellularLocation>
</comment>
<dbReference type="SUPFAM" id="SSF48256">
    <property type="entry name" value="Citrate synthase"/>
    <property type="match status" value="1"/>
</dbReference>
<dbReference type="Pfam" id="PF00285">
    <property type="entry name" value="Citrate_synt"/>
    <property type="match status" value="1"/>
</dbReference>
<dbReference type="GO" id="GO:0006085">
    <property type="term" value="P:acetyl-CoA biosynthetic process"/>
    <property type="evidence" value="ECO:0007669"/>
    <property type="project" value="TreeGrafter"/>
</dbReference>
<keyword evidence="15" id="KW-1185">Reference proteome</keyword>
<dbReference type="InterPro" id="IPR056749">
    <property type="entry name" value="Citrate_synth_N"/>
</dbReference>
<dbReference type="Gene3D" id="3.40.50.261">
    <property type="entry name" value="Succinyl-CoA synthetase domains"/>
    <property type="match status" value="2"/>
</dbReference>
<evidence type="ECO:0000256" key="1">
    <source>
        <dbReference type="ARBA" id="ARBA00004496"/>
    </source>
</evidence>
<evidence type="ECO:0000256" key="5">
    <source>
        <dbReference type="ARBA" id="ARBA00022679"/>
    </source>
</evidence>
<sequence>MSARAVSEFSGKEILYKYFEGTGLVNSPYSSRVKIDNNFNKIGINDEWLTNGKGVIKPDQLIKGRGKMDLVKIGSPEELNDWLNSNANRRVKIGSSTGTLQTFIVEPFCDHQEIDKMYIAITSNKEKDTLMFLKHGGGNIGNVESKARFLKIPVQVDDNAMSPTDEQLDTLIGVDLPNFEVVKKFVDLLYKGYKELHFTYLEINSFVFVNNQIHIIDLAAKLDKSAFYTCRDKWRSRQTPMSAPMPVDFPAPFGRDLTEEEQFIAKLDAETGASLKLTTFNRNDRVSTIFSNEDLSLAFRDFLGKQNVLANMGEYSDDSSVFQVFTLTDTILSIMIEGEPRSDGKILIICGSITNFMNDGKNFEGIVKAIEISITKLKEHEVTVYVRCDGPNYQEGLRCLKDAAAEVELPVHVFGPETNMAAIVGAALGTNPLPSIPIEPMPIDAHRATGQFLLSPERNTATTERQPASPESTSTEAKPSNQTTFRGLFENDTKAIIWGEQTDAIQGMLDFDHVCLRHTPSVVASIYPSTEDNTQKYNFGLKEVLIPAYKSMAKAFSTHPEASVMVTFAPTSMVYGTVLKALEFPQLKVIAIIAEGVPENRTRKLLKVAAERGVTLIGPATVGGIKPGCFKIGYTGGMMDNILSSKLYRPGSVAYVSRSGGMSNELNNIISQNSNGVYEGIAIGGDRYTGSSYVEHIARYQADDRVKMIVLLGKVGGTEEYKIVEMLNRGEITKPLVAWCIGTSADHITNDFKLAETADCKNAVLRGVGAIVPISFGELGNKIRDTYEKIFVPQPEVPPSPVLMDYALARDLGLILKPASFMTSVCDERREELFYGGVSYTKISESGLGIGTNLGLFWFEKNLPLYVITFIEMAIIITSNSHSRNDFFSGRTTQNRYGGALDDAVEQFTNAVDNGWSPMQFVNHMADEKKRIAGIGHSVYNKNKRYLRVESIKSYAMNRSEFTQETPLLEFALEVEKIMTAKKPNLILNVDGLIGVVFVDILRHSKCFTPAEAQEIIDSRTLNALLIFGRRLCDIGFFLRESRLFQGHH</sequence>
<feature type="region of interest" description="Disordered" evidence="10">
    <location>
        <begin position="459"/>
        <end position="483"/>
    </location>
</feature>
<dbReference type="Gene3D" id="1.10.230.10">
    <property type="entry name" value="Cytochrome P450-Terp, domain 2"/>
    <property type="match status" value="1"/>
</dbReference>
<dbReference type="InterPro" id="IPR016143">
    <property type="entry name" value="Citrate_synth-like_sm_a-sub"/>
</dbReference>
<keyword evidence="8" id="KW-0460">Magnesium</keyword>
<dbReference type="SUPFAM" id="SSF56059">
    <property type="entry name" value="Glutathione synthetase ATP-binding domain-like"/>
    <property type="match status" value="1"/>
</dbReference>
<feature type="domain" description="ATP-citrate synthase/succinyl-CoA ligase C-terminal" evidence="11">
    <location>
        <begin position="656"/>
        <end position="746"/>
    </location>
</feature>
<dbReference type="SUPFAM" id="SSF51735">
    <property type="entry name" value="NAD(P)-binding Rossmann-fold domains"/>
    <property type="match status" value="1"/>
</dbReference>
<dbReference type="AlphaFoldDB" id="A0A9P1N9Q9"/>
<evidence type="ECO:0000313" key="15">
    <source>
        <dbReference type="Proteomes" id="UP001152747"/>
    </source>
</evidence>
<dbReference type="Proteomes" id="UP001152747">
    <property type="component" value="Unassembled WGS sequence"/>
</dbReference>
<dbReference type="Pfam" id="PF00549">
    <property type="entry name" value="Ligase_CoA"/>
    <property type="match status" value="1"/>
</dbReference>
<name>A0A9P1N9Q9_9PELO</name>
<keyword evidence="9" id="KW-0443">Lipid metabolism</keyword>
<keyword evidence="5" id="KW-0808">Transferase</keyword>
<organism evidence="14 15">
    <name type="scientific">Caenorhabditis angaria</name>
    <dbReference type="NCBI Taxonomy" id="860376"/>
    <lineage>
        <taxon>Eukaryota</taxon>
        <taxon>Metazoa</taxon>
        <taxon>Ecdysozoa</taxon>
        <taxon>Nematoda</taxon>
        <taxon>Chromadorea</taxon>
        <taxon>Rhabditida</taxon>
        <taxon>Rhabditina</taxon>
        <taxon>Rhabditomorpha</taxon>
        <taxon>Rhabditoidea</taxon>
        <taxon>Rhabditidae</taxon>
        <taxon>Peloderinae</taxon>
        <taxon>Caenorhabditis</taxon>
    </lineage>
</organism>
<dbReference type="PROSITE" id="PS01216">
    <property type="entry name" value="SUCCINYL_COA_LIG_1"/>
    <property type="match status" value="1"/>
</dbReference>
<comment type="caution">
    <text evidence="14">The sequence shown here is derived from an EMBL/GenBank/DDBJ whole genome shotgun (WGS) entry which is preliminary data.</text>
</comment>